<sequence length="122" mass="12924">MSRLCLCGDADGPMLVTATLRSWMDDTASNDYTYVPSTMLQPGAGLDRVRPLACAVALSGFGESGVWKLMSPQSFRGINSSVERPGGELLGVEIDSDSVNVKSILSEGLVPLTSETAFPSEH</sequence>
<protein>
    <submittedName>
        <fullName evidence="1">Uncharacterized protein</fullName>
    </submittedName>
</protein>
<organism evidence="1 2">
    <name type="scientific">Aspergillus heteromorphus CBS 117.55</name>
    <dbReference type="NCBI Taxonomy" id="1448321"/>
    <lineage>
        <taxon>Eukaryota</taxon>
        <taxon>Fungi</taxon>
        <taxon>Dikarya</taxon>
        <taxon>Ascomycota</taxon>
        <taxon>Pezizomycotina</taxon>
        <taxon>Eurotiomycetes</taxon>
        <taxon>Eurotiomycetidae</taxon>
        <taxon>Eurotiales</taxon>
        <taxon>Aspergillaceae</taxon>
        <taxon>Aspergillus</taxon>
        <taxon>Aspergillus subgen. Circumdati</taxon>
    </lineage>
</organism>
<proteinExistence type="predicted"/>
<evidence type="ECO:0000313" key="2">
    <source>
        <dbReference type="Proteomes" id="UP000247233"/>
    </source>
</evidence>
<gene>
    <name evidence="1" type="ORF">BO70DRAFT_395735</name>
</gene>
<reference evidence="1 2" key="1">
    <citation type="submission" date="2016-12" db="EMBL/GenBank/DDBJ databases">
        <title>The genomes of Aspergillus section Nigri reveals drivers in fungal speciation.</title>
        <authorList>
            <consortium name="DOE Joint Genome Institute"/>
            <person name="Vesth T.C."/>
            <person name="Nybo J."/>
            <person name="Theobald S."/>
            <person name="Brandl J."/>
            <person name="Frisvad J.C."/>
            <person name="Nielsen K.F."/>
            <person name="Lyhne E.K."/>
            <person name="Kogle M.E."/>
            <person name="Kuo A."/>
            <person name="Riley R."/>
            <person name="Clum A."/>
            <person name="Nolan M."/>
            <person name="Lipzen A."/>
            <person name="Salamov A."/>
            <person name="Henrissat B."/>
            <person name="Wiebenga A."/>
            <person name="De Vries R.P."/>
            <person name="Grigoriev I.V."/>
            <person name="Mortensen U.H."/>
            <person name="Andersen M.R."/>
            <person name="Baker S.E."/>
        </authorList>
    </citation>
    <scope>NUCLEOTIDE SEQUENCE [LARGE SCALE GENOMIC DNA]</scope>
    <source>
        <strain evidence="1 2">CBS 117.55</strain>
    </source>
</reference>
<dbReference type="GeneID" id="37068797"/>
<dbReference type="RefSeq" id="XP_025400406.1">
    <property type="nucleotide sequence ID" value="XM_025546560.1"/>
</dbReference>
<dbReference type="AlphaFoldDB" id="A0A317WF50"/>
<name>A0A317WF50_9EURO</name>
<keyword evidence="2" id="KW-1185">Reference proteome</keyword>
<dbReference type="VEuPathDB" id="FungiDB:BO70DRAFT_395735"/>
<evidence type="ECO:0000313" key="1">
    <source>
        <dbReference type="EMBL" id="PWY85064.1"/>
    </source>
</evidence>
<dbReference type="Proteomes" id="UP000247233">
    <property type="component" value="Unassembled WGS sequence"/>
</dbReference>
<comment type="caution">
    <text evidence="1">The sequence shown here is derived from an EMBL/GenBank/DDBJ whole genome shotgun (WGS) entry which is preliminary data.</text>
</comment>
<accession>A0A317WF50</accession>
<dbReference type="EMBL" id="MSFL01000009">
    <property type="protein sequence ID" value="PWY85064.1"/>
    <property type="molecule type" value="Genomic_DNA"/>
</dbReference>